<proteinExistence type="predicted"/>
<organism evidence="3 4">
    <name type="scientific">Sulfurirhabdus autotrophica</name>
    <dbReference type="NCBI Taxonomy" id="1706046"/>
    <lineage>
        <taxon>Bacteria</taxon>
        <taxon>Pseudomonadati</taxon>
        <taxon>Pseudomonadota</taxon>
        <taxon>Betaproteobacteria</taxon>
        <taxon>Nitrosomonadales</taxon>
        <taxon>Sulfuricellaceae</taxon>
        <taxon>Sulfurirhabdus</taxon>
    </lineage>
</organism>
<dbReference type="PANTHER" id="PTHR22946">
    <property type="entry name" value="DIENELACTONE HYDROLASE DOMAIN-CONTAINING PROTEIN-RELATED"/>
    <property type="match status" value="1"/>
</dbReference>
<accession>A0A4R3XZ88</accession>
<keyword evidence="1" id="KW-0732">Signal</keyword>
<dbReference type="InterPro" id="IPR029058">
    <property type="entry name" value="AB_hydrolase_fold"/>
</dbReference>
<evidence type="ECO:0000256" key="1">
    <source>
        <dbReference type="SAM" id="SignalP"/>
    </source>
</evidence>
<dbReference type="OrthoDB" id="62567at2"/>
<sequence length="262" mass="29433">MKTSLFALFFAFVCQNVLAGDTVTLKKISIQSGDIEVPAEIATPKGNGPFPPVLYIHAKRGYDEVDQRHITTLAEQGFLVLAPDWQSGRFIERWPSAHNPATEDDVEAALNTLQKLPDACKIPVGYVGYSRGGYYSIRLAAKRGKDIAAIANYAGHMQNPNAPEPEQLFSVAPEIAQITTPMLFLIGEQDYELRRMNGGRAFYALYERGVPVEMQYYPLARRAFDFRNDQSPEEKIATKHARERVKAWLLKYMKVDKNGKCS</sequence>
<dbReference type="Proteomes" id="UP000295367">
    <property type="component" value="Unassembled WGS sequence"/>
</dbReference>
<comment type="caution">
    <text evidence="3">The sequence shown here is derived from an EMBL/GenBank/DDBJ whole genome shotgun (WGS) entry which is preliminary data.</text>
</comment>
<protein>
    <submittedName>
        <fullName evidence="3">Carboxymethylenebutenolidase</fullName>
    </submittedName>
</protein>
<dbReference type="AlphaFoldDB" id="A0A4R3XZ88"/>
<name>A0A4R3XZ88_9PROT</name>
<evidence type="ECO:0000313" key="4">
    <source>
        <dbReference type="Proteomes" id="UP000295367"/>
    </source>
</evidence>
<feature type="signal peptide" evidence="1">
    <location>
        <begin position="1"/>
        <end position="19"/>
    </location>
</feature>
<dbReference type="Pfam" id="PF01738">
    <property type="entry name" value="DLH"/>
    <property type="match status" value="1"/>
</dbReference>
<dbReference type="RefSeq" id="WP_124946158.1">
    <property type="nucleotide sequence ID" value="NZ_BHVT01000027.1"/>
</dbReference>
<dbReference type="InterPro" id="IPR050261">
    <property type="entry name" value="FrsA_esterase"/>
</dbReference>
<feature type="chain" id="PRO_5020359255" evidence="1">
    <location>
        <begin position="20"/>
        <end position="262"/>
    </location>
</feature>
<evidence type="ECO:0000259" key="2">
    <source>
        <dbReference type="Pfam" id="PF01738"/>
    </source>
</evidence>
<dbReference type="SUPFAM" id="SSF53474">
    <property type="entry name" value="alpha/beta-Hydrolases"/>
    <property type="match status" value="1"/>
</dbReference>
<dbReference type="EMBL" id="SMCO01000011">
    <property type="protein sequence ID" value="TCV84686.1"/>
    <property type="molecule type" value="Genomic_DNA"/>
</dbReference>
<feature type="domain" description="Dienelactone hydrolase" evidence="2">
    <location>
        <begin position="39"/>
        <end position="252"/>
    </location>
</feature>
<dbReference type="Gene3D" id="3.40.50.1820">
    <property type="entry name" value="alpha/beta hydrolase"/>
    <property type="match status" value="1"/>
</dbReference>
<reference evidence="3 4" key="1">
    <citation type="submission" date="2019-03" db="EMBL/GenBank/DDBJ databases">
        <title>Genomic Encyclopedia of Type Strains, Phase IV (KMG-IV): sequencing the most valuable type-strain genomes for metagenomic binning, comparative biology and taxonomic classification.</title>
        <authorList>
            <person name="Goeker M."/>
        </authorList>
    </citation>
    <scope>NUCLEOTIDE SEQUENCE [LARGE SCALE GENOMIC DNA]</scope>
    <source>
        <strain evidence="3 4">DSM 100309</strain>
    </source>
</reference>
<evidence type="ECO:0000313" key="3">
    <source>
        <dbReference type="EMBL" id="TCV84686.1"/>
    </source>
</evidence>
<dbReference type="InterPro" id="IPR002925">
    <property type="entry name" value="Dienelactn_hydro"/>
</dbReference>
<dbReference type="PANTHER" id="PTHR22946:SF0">
    <property type="entry name" value="DIENELACTONE HYDROLASE DOMAIN-CONTAINING PROTEIN"/>
    <property type="match status" value="1"/>
</dbReference>
<dbReference type="GO" id="GO:0016787">
    <property type="term" value="F:hydrolase activity"/>
    <property type="evidence" value="ECO:0007669"/>
    <property type="project" value="InterPro"/>
</dbReference>
<keyword evidence="4" id="KW-1185">Reference proteome</keyword>
<gene>
    <name evidence="3" type="ORF">EDC63_11130</name>
</gene>